<evidence type="ECO:0008006" key="3">
    <source>
        <dbReference type="Google" id="ProtNLM"/>
    </source>
</evidence>
<dbReference type="Proteomes" id="UP001649381">
    <property type="component" value="Unassembled WGS sequence"/>
</dbReference>
<proteinExistence type="predicted"/>
<dbReference type="EMBL" id="JAKIJS010000001">
    <property type="protein sequence ID" value="MCF6136845.1"/>
    <property type="molecule type" value="Genomic_DNA"/>
</dbReference>
<protein>
    <recommendedName>
        <fullName evidence="3">N-acetyltransferase domain-containing protein</fullName>
    </recommendedName>
</protein>
<comment type="caution">
    <text evidence="1">The sequence shown here is derived from an EMBL/GenBank/DDBJ whole genome shotgun (WGS) entry which is preliminary data.</text>
</comment>
<gene>
    <name evidence="1" type="ORF">L2716_03820</name>
</gene>
<name>A0ABS9GYS6_9BACL</name>
<organism evidence="1 2">
    <name type="scientific">Pseudalkalibacillus berkeleyi</name>
    <dbReference type="NCBI Taxonomy" id="1069813"/>
    <lineage>
        <taxon>Bacteria</taxon>
        <taxon>Bacillati</taxon>
        <taxon>Bacillota</taxon>
        <taxon>Bacilli</taxon>
        <taxon>Bacillales</taxon>
        <taxon>Fictibacillaceae</taxon>
        <taxon>Pseudalkalibacillus</taxon>
    </lineage>
</organism>
<evidence type="ECO:0000313" key="1">
    <source>
        <dbReference type="EMBL" id="MCF6136845.1"/>
    </source>
</evidence>
<sequence length="139" mass="16208">MIFYQYDPEVDSDYIMQLIDTQCIQLDNFNLEESQQIEIEDDEEVFIFSNDDVEVGLLWYTVNEQHKSLAIKCLYLSQEQSSMLQNKVLHFAIKRAKYLNLQQVQFGCGDGLDETQLIRELGCSSMTNEGKSYCCYLSK</sequence>
<reference evidence="1 2" key="1">
    <citation type="submission" date="2022-01" db="EMBL/GenBank/DDBJ databases">
        <title>Alkalihalobacillus sp. EGI L200015, a novel bacterium isolated from a salt lake sediment.</title>
        <authorList>
            <person name="Gao L."/>
            <person name="Fang B.-Z."/>
            <person name="Li W.-J."/>
        </authorList>
    </citation>
    <scope>NUCLEOTIDE SEQUENCE [LARGE SCALE GENOMIC DNA]</scope>
    <source>
        <strain evidence="1 2">KCTC 12718</strain>
    </source>
</reference>
<evidence type="ECO:0000313" key="2">
    <source>
        <dbReference type="Proteomes" id="UP001649381"/>
    </source>
</evidence>
<dbReference type="RefSeq" id="WP_236331943.1">
    <property type="nucleotide sequence ID" value="NZ_JAKIJS010000001.1"/>
</dbReference>
<keyword evidence="2" id="KW-1185">Reference proteome</keyword>
<accession>A0ABS9GYS6</accession>